<keyword evidence="8" id="KW-1185">Reference proteome</keyword>
<dbReference type="Gene3D" id="1.10.1740.10">
    <property type="match status" value="1"/>
</dbReference>
<dbReference type="GO" id="GO:0016987">
    <property type="term" value="F:sigma factor activity"/>
    <property type="evidence" value="ECO:0007669"/>
    <property type="project" value="UniProtKB-KW"/>
</dbReference>
<protein>
    <submittedName>
        <fullName evidence="7">Sigma-70 family RNA polymerase sigma factor</fullName>
    </submittedName>
</protein>
<dbReference type="InterPro" id="IPR013249">
    <property type="entry name" value="RNA_pol_sigma70_r4_t2"/>
</dbReference>
<dbReference type="Gene3D" id="1.10.10.10">
    <property type="entry name" value="Winged helix-like DNA-binding domain superfamily/Winged helix DNA-binding domain"/>
    <property type="match status" value="1"/>
</dbReference>
<reference evidence="7 8" key="1">
    <citation type="journal article" date="2013" name="Genome Announc.">
        <title>Genome Sequence of Naphthalene-Degrading Soil Bacterium Pseudomonas putida CSV86.</title>
        <authorList>
            <person name="Phale P.S."/>
            <person name="Paliwal V."/>
            <person name="Raju S.C."/>
            <person name="Modak A."/>
            <person name="Purohit H.J."/>
        </authorList>
    </citation>
    <scope>NUCLEOTIDE SEQUENCE [LARGE SCALE GENOMIC DNA]</scope>
    <source>
        <strain evidence="7 8">CSV86</strain>
    </source>
</reference>
<dbReference type="InterPro" id="IPR039425">
    <property type="entry name" value="RNA_pol_sigma-70-like"/>
</dbReference>
<evidence type="ECO:0000313" key="8">
    <source>
        <dbReference type="Proteomes" id="UP000010448"/>
    </source>
</evidence>
<evidence type="ECO:0000256" key="3">
    <source>
        <dbReference type="ARBA" id="ARBA00023082"/>
    </source>
</evidence>
<dbReference type="GO" id="GO:0006352">
    <property type="term" value="P:DNA-templated transcription initiation"/>
    <property type="evidence" value="ECO:0007669"/>
    <property type="project" value="InterPro"/>
</dbReference>
<name>A0A7K4ENM7_9PSED</name>
<feature type="domain" description="RNA polymerase sigma-70 region 2" evidence="5">
    <location>
        <begin position="19"/>
        <end position="86"/>
    </location>
</feature>
<feature type="domain" description="RNA polymerase sigma factor 70 region 4 type 2" evidence="6">
    <location>
        <begin position="118"/>
        <end position="170"/>
    </location>
</feature>
<comment type="similarity">
    <text evidence="1">Belongs to the sigma-70 factor family. ECF subfamily.</text>
</comment>
<gene>
    <name evidence="7" type="ORF">CSV86_029365</name>
</gene>
<accession>A0A7K4ENM7</accession>
<dbReference type="PANTHER" id="PTHR43133:SF63">
    <property type="entry name" value="RNA POLYMERASE SIGMA FACTOR FECI-RELATED"/>
    <property type="match status" value="1"/>
</dbReference>
<dbReference type="RefSeq" id="WP_037062101.1">
    <property type="nucleotide sequence ID" value="NZ_AMWJ02000005.1"/>
</dbReference>
<keyword evidence="2" id="KW-0805">Transcription regulation</keyword>
<dbReference type="InterPro" id="IPR013325">
    <property type="entry name" value="RNA_pol_sigma_r2"/>
</dbReference>
<dbReference type="Proteomes" id="UP000010448">
    <property type="component" value="Unassembled WGS sequence"/>
</dbReference>
<evidence type="ECO:0000256" key="1">
    <source>
        <dbReference type="ARBA" id="ARBA00010641"/>
    </source>
</evidence>
<dbReference type="PANTHER" id="PTHR43133">
    <property type="entry name" value="RNA POLYMERASE ECF-TYPE SIGMA FACTO"/>
    <property type="match status" value="1"/>
</dbReference>
<dbReference type="InterPro" id="IPR036388">
    <property type="entry name" value="WH-like_DNA-bd_sf"/>
</dbReference>
<dbReference type="SUPFAM" id="SSF88946">
    <property type="entry name" value="Sigma2 domain of RNA polymerase sigma factors"/>
    <property type="match status" value="1"/>
</dbReference>
<dbReference type="InterPro" id="IPR013324">
    <property type="entry name" value="RNA_pol_sigma_r3/r4-like"/>
</dbReference>
<comment type="caution">
    <text evidence="7">The sequence shown here is derived from an EMBL/GenBank/DDBJ whole genome shotgun (WGS) entry which is preliminary data.</text>
</comment>
<keyword evidence="3" id="KW-0731">Sigma factor</keyword>
<dbReference type="InterPro" id="IPR014284">
    <property type="entry name" value="RNA_pol_sigma-70_dom"/>
</dbReference>
<dbReference type="EMBL" id="AMWJ02000005">
    <property type="protein sequence ID" value="NNJ18939.1"/>
    <property type="molecule type" value="Genomic_DNA"/>
</dbReference>
<dbReference type="Pfam" id="PF08281">
    <property type="entry name" value="Sigma70_r4_2"/>
    <property type="match status" value="1"/>
</dbReference>
<keyword evidence="4" id="KW-0804">Transcription</keyword>
<organism evidence="7 8">
    <name type="scientific">Pseudomonas bharatica CSV86</name>
    <dbReference type="NCBI Taxonomy" id="1005395"/>
    <lineage>
        <taxon>Bacteria</taxon>
        <taxon>Pseudomonadati</taxon>
        <taxon>Pseudomonadota</taxon>
        <taxon>Gammaproteobacteria</taxon>
        <taxon>Pseudomonadales</taxon>
        <taxon>Pseudomonadaceae</taxon>
        <taxon>Pseudomonas</taxon>
        <taxon>Pseudomonas bharatica</taxon>
    </lineage>
</organism>
<evidence type="ECO:0000259" key="5">
    <source>
        <dbReference type="Pfam" id="PF04542"/>
    </source>
</evidence>
<proteinExistence type="inferred from homology"/>
<dbReference type="Pfam" id="PF04542">
    <property type="entry name" value="Sigma70_r2"/>
    <property type="match status" value="1"/>
</dbReference>
<evidence type="ECO:0000259" key="6">
    <source>
        <dbReference type="Pfam" id="PF08281"/>
    </source>
</evidence>
<dbReference type="OrthoDB" id="9797134at2"/>
<evidence type="ECO:0000256" key="2">
    <source>
        <dbReference type="ARBA" id="ARBA00023015"/>
    </source>
</evidence>
<evidence type="ECO:0000256" key="4">
    <source>
        <dbReference type="ARBA" id="ARBA00023163"/>
    </source>
</evidence>
<dbReference type="AlphaFoldDB" id="A0A7K4ENM7"/>
<dbReference type="GO" id="GO:0003677">
    <property type="term" value="F:DNA binding"/>
    <property type="evidence" value="ECO:0007669"/>
    <property type="project" value="InterPro"/>
</dbReference>
<dbReference type="InterPro" id="IPR007627">
    <property type="entry name" value="RNA_pol_sigma70_r2"/>
</dbReference>
<sequence>MRPSIGGHPVINDELTQVYTEHNGWFKQWLYRRLGCSAQAADLAQDTFLRILQAQRKAGASLGLQRPRAYLTTVGRRLVYDHFRRLSLERAYLEMLAQLPELFAASEEELACMRETLQQLDALLDGLKPVVRSVFLMVQLEGATYVQVAARLGIGERTVKRHMASALEACILFEDDFL</sequence>
<evidence type="ECO:0000313" key="7">
    <source>
        <dbReference type="EMBL" id="NNJ18939.1"/>
    </source>
</evidence>
<dbReference type="NCBIfam" id="TIGR02937">
    <property type="entry name" value="sigma70-ECF"/>
    <property type="match status" value="1"/>
</dbReference>
<dbReference type="SUPFAM" id="SSF88659">
    <property type="entry name" value="Sigma3 and sigma4 domains of RNA polymerase sigma factors"/>
    <property type="match status" value="1"/>
</dbReference>